<protein>
    <submittedName>
        <fullName evidence="2">MarR family transcriptional regulator</fullName>
    </submittedName>
</protein>
<dbReference type="InterPro" id="IPR000835">
    <property type="entry name" value="HTH_MarR-typ"/>
</dbReference>
<dbReference type="PRINTS" id="PR00598">
    <property type="entry name" value="HTHMARR"/>
</dbReference>
<reference evidence="2" key="2">
    <citation type="submission" date="2021-04" db="EMBL/GenBank/DDBJ databases">
        <authorList>
            <person name="Gilroy R."/>
        </authorList>
    </citation>
    <scope>NUCLEOTIDE SEQUENCE</scope>
    <source>
        <strain evidence="2">ChiGjej4B4-12881</strain>
    </source>
</reference>
<dbReference type="Gene3D" id="1.10.10.10">
    <property type="entry name" value="Winged helix-like DNA-binding domain superfamily/Winged helix DNA-binding domain"/>
    <property type="match status" value="1"/>
</dbReference>
<comment type="caution">
    <text evidence="2">The sequence shown here is derived from an EMBL/GenBank/DDBJ whole genome shotgun (WGS) entry which is preliminary data.</text>
</comment>
<dbReference type="SMART" id="SM00347">
    <property type="entry name" value="HTH_MARR"/>
    <property type="match status" value="1"/>
</dbReference>
<reference evidence="2" key="1">
    <citation type="journal article" date="2021" name="PeerJ">
        <title>Extensive microbial diversity within the chicken gut microbiome revealed by metagenomics and culture.</title>
        <authorList>
            <person name="Gilroy R."/>
            <person name="Ravi A."/>
            <person name="Getino M."/>
            <person name="Pursley I."/>
            <person name="Horton D.L."/>
            <person name="Alikhan N.F."/>
            <person name="Baker D."/>
            <person name="Gharbi K."/>
            <person name="Hall N."/>
            <person name="Watson M."/>
            <person name="Adriaenssens E.M."/>
            <person name="Foster-Nyarko E."/>
            <person name="Jarju S."/>
            <person name="Secka A."/>
            <person name="Antonio M."/>
            <person name="Oren A."/>
            <person name="Chaudhuri R.R."/>
            <person name="La Ragione R."/>
            <person name="Hildebrand F."/>
            <person name="Pallen M.J."/>
        </authorList>
    </citation>
    <scope>NUCLEOTIDE SEQUENCE</scope>
    <source>
        <strain evidence="2">ChiGjej4B4-12881</strain>
    </source>
</reference>
<dbReference type="InterPro" id="IPR036390">
    <property type="entry name" value="WH_DNA-bd_sf"/>
</dbReference>
<dbReference type="InterPro" id="IPR036388">
    <property type="entry name" value="WH-like_DNA-bd_sf"/>
</dbReference>
<sequence length="150" mass="17202">MKSEMIRDLFQSQEMARKKYLRPQFLELGLTVGQGQPRILANLQKYGPQTQRKLSDLCHLDVTTMSRTLDRMEAAGLLAREDNPSCRRSYLICLTPLGEEKARRVQEIFLRYEELLRDSLTEEERAALCGALQKITDRLLSEAGGQEGQQ</sequence>
<dbReference type="Pfam" id="PF01047">
    <property type="entry name" value="MarR"/>
    <property type="match status" value="1"/>
</dbReference>
<dbReference type="InterPro" id="IPR039422">
    <property type="entry name" value="MarR/SlyA-like"/>
</dbReference>
<dbReference type="PANTHER" id="PTHR33164:SF43">
    <property type="entry name" value="HTH-TYPE TRANSCRIPTIONAL REPRESSOR YETL"/>
    <property type="match status" value="1"/>
</dbReference>
<dbReference type="PROSITE" id="PS50995">
    <property type="entry name" value="HTH_MARR_2"/>
    <property type="match status" value="1"/>
</dbReference>
<accession>A0A9D1W3E7</accession>
<dbReference type="AlphaFoldDB" id="A0A9D1W3E7"/>
<organism evidence="2 3">
    <name type="scientific">Candidatus Lachnoclostridium stercoripullorum</name>
    <dbReference type="NCBI Taxonomy" id="2838635"/>
    <lineage>
        <taxon>Bacteria</taxon>
        <taxon>Bacillati</taxon>
        <taxon>Bacillota</taxon>
        <taxon>Clostridia</taxon>
        <taxon>Lachnospirales</taxon>
        <taxon>Lachnospiraceae</taxon>
    </lineage>
</organism>
<evidence type="ECO:0000313" key="2">
    <source>
        <dbReference type="EMBL" id="HIX51567.1"/>
    </source>
</evidence>
<dbReference type="EMBL" id="DXEU01000037">
    <property type="protein sequence ID" value="HIX51567.1"/>
    <property type="molecule type" value="Genomic_DNA"/>
</dbReference>
<feature type="domain" description="HTH marR-type" evidence="1">
    <location>
        <begin position="2"/>
        <end position="137"/>
    </location>
</feature>
<evidence type="ECO:0000313" key="3">
    <source>
        <dbReference type="Proteomes" id="UP000886780"/>
    </source>
</evidence>
<dbReference type="Proteomes" id="UP000886780">
    <property type="component" value="Unassembled WGS sequence"/>
</dbReference>
<proteinExistence type="predicted"/>
<gene>
    <name evidence="2" type="ORF">IAA28_02030</name>
</gene>
<name>A0A9D1W3E7_9FIRM</name>
<dbReference type="GO" id="GO:0006950">
    <property type="term" value="P:response to stress"/>
    <property type="evidence" value="ECO:0007669"/>
    <property type="project" value="TreeGrafter"/>
</dbReference>
<dbReference type="GO" id="GO:0003700">
    <property type="term" value="F:DNA-binding transcription factor activity"/>
    <property type="evidence" value="ECO:0007669"/>
    <property type="project" value="InterPro"/>
</dbReference>
<evidence type="ECO:0000259" key="1">
    <source>
        <dbReference type="PROSITE" id="PS50995"/>
    </source>
</evidence>
<dbReference type="PANTHER" id="PTHR33164">
    <property type="entry name" value="TRANSCRIPTIONAL REGULATOR, MARR FAMILY"/>
    <property type="match status" value="1"/>
</dbReference>
<dbReference type="SUPFAM" id="SSF46785">
    <property type="entry name" value="Winged helix' DNA-binding domain"/>
    <property type="match status" value="1"/>
</dbReference>